<dbReference type="STRING" id="324602.Caur_3518"/>
<dbReference type="AlphaFoldDB" id="A9WA20"/>
<feature type="transmembrane region" description="Helical" evidence="1">
    <location>
        <begin position="167"/>
        <end position="184"/>
    </location>
</feature>
<reference evidence="3" key="1">
    <citation type="journal article" date="2011" name="BMC Genomics">
        <title>Complete genome sequence of the filamentous anoxygenic phototrophic bacterium Chloroflexus aurantiacus.</title>
        <authorList>
            <person name="Tang K.H."/>
            <person name="Barry K."/>
            <person name="Chertkov O."/>
            <person name="Dalin E."/>
            <person name="Han C.S."/>
            <person name="Hauser L.J."/>
            <person name="Honchak B.M."/>
            <person name="Karbach L.E."/>
            <person name="Land M.L."/>
            <person name="Lapidus A."/>
            <person name="Larimer F.W."/>
            <person name="Mikhailova N."/>
            <person name="Pitluck S."/>
            <person name="Pierson B.K."/>
            <person name="Blankenship R.E."/>
        </authorList>
    </citation>
    <scope>NUCLEOTIDE SEQUENCE [LARGE SCALE GENOMIC DNA]</scope>
    <source>
        <strain evidence="3">ATCC 29366 / DSM 635 / J-10-fl</strain>
    </source>
</reference>
<dbReference type="InParanoid" id="A9WA20"/>
<keyword evidence="3" id="KW-1185">Reference proteome</keyword>
<feature type="transmembrane region" description="Helical" evidence="1">
    <location>
        <begin position="190"/>
        <end position="209"/>
    </location>
</feature>
<dbReference type="RefSeq" id="WP_012259355.1">
    <property type="nucleotide sequence ID" value="NC_010175.1"/>
</dbReference>
<name>A9WA20_CHLAA</name>
<feature type="transmembrane region" description="Helical" evidence="1">
    <location>
        <begin position="137"/>
        <end position="155"/>
    </location>
</feature>
<dbReference type="EnsemblBacteria" id="ABY36702">
    <property type="protein sequence ID" value="ABY36702"/>
    <property type="gene ID" value="Caur_3518"/>
</dbReference>
<keyword evidence="1" id="KW-0472">Membrane</keyword>
<evidence type="ECO:0000313" key="2">
    <source>
        <dbReference type="EMBL" id="ABY36702.1"/>
    </source>
</evidence>
<protein>
    <submittedName>
        <fullName evidence="2">Uncharacterized protein</fullName>
    </submittedName>
</protein>
<feature type="transmembrane region" description="Helical" evidence="1">
    <location>
        <begin position="107"/>
        <end position="131"/>
    </location>
</feature>
<sequence>MSDLLGALGQAWPRLLLYPGGLSAMLAVVMFARLRGVTITRDRHITTLIDTLPPLCVLTLLPLAPAASFAYGLDLATTLLLLMWPVMHQAAQERRDPRDVINQYLPIIMAAMVFASITNTLSLSGLLRWPAEPLPQIGYSLGIVAWFVGSSQIMSTRPNLATACSELGFVMVGVLPLSAGLQALPVPGEIAGWGIVFASVVIAMVITIGAGYLPRWIRYLIAGATLLASGLAIG</sequence>
<proteinExistence type="predicted"/>
<keyword evidence="1" id="KW-0812">Transmembrane</keyword>
<dbReference type="HOGENOM" id="CLU_1183316_0_0_0"/>
<accession>A9WA20</accession>
<feature type="transmembrane region" description="Helical" evidence="1">
    <location>
        <begin position="15"/>
        <end position="32"/>
    </location>
</feature>
<keyword evidence="1" id="KW-1133">Transmembrane helix</keyword>
<dbReference type="KEGG" id="cau:Caur_3518"/>
<gene>
    <name evidence="2" type="ordered locus">Caur_3518</name>
</gene>
<evidence type="ECO:0000256" key="1">
    <source>
        <dbReference type="SAM" id="Phobius"/>
    </source>
</evidence>
<dbReference type="Proteomes" id="UP000002008">
    <property type="component" value="Chromosome"/>
</dbReference>
<dbReference type="PATRIC" id="fig|324602.8.peg.3965"/>
<organism evidence="2 3">
    <name type="scientific">Chloroflexus aurantiacus (strain ATCC 29366 / DSM 635 / J-10-fl)</name>
    <dbReference type="NCBI Taxonomy" id="324602"/>
    <lineage>
        <taxon>Bacteria</taxon>
        <taxon>Bacillati</taxon>
        <taxon>Chloroflexota</taxon>
        <taxon>Chloroflexia</taxon>
        <taxon>Chloroflexales</taxon>
        <taxon>Chloroflexineae</taxon>
        <taxon>Chloroflexaceae</taxon>
        <taxon>Chloroflexus</taxon>
    </lineage>
</organism>
<evidence type="ECO:0000313" key="3">
    <source>
        <dbReference type="Proteomes" id="UP000002008"/>
    </source>
</evidence>
<dbReference type="EMBL" id="CP000909">
    <property type="protein sequence ID" value="ABY36702.1"/>
    <property type="molecule type" value="Genomic_DNA"/>
</dbReference>